<comment type="caution">
    <text evidence="14">The sequence shown here is derived from an EMBL/GenBank/DDBJ whole genome shotgun (WGS) entry which is preliminary data.</text>
</comment>
<evidence type="ECO:0000256" key="12">
    <source>
        <dbReference type="SAM" id="Phobius"/>
    </source>
</evidence>
<evidence type="ECO:0000256" key="7">
    <source>
        <dbReference type="ARBA" id="ARBA00022801"/>
    </source>
</evidence>
<evidence type="ECO:0000313" key="15">
    <source>
        <dbReference type="Proteomes" id="UP000298438"/>
    </source>
</evidence>
<evidence type="ECO:0000256" key="6">
    <source>
        <dbReference type="ARBA" id="ARBA00022723"/>
    </source>
</evidence>
<protein>
    <submittedName>
        <fullName evidence="14">Site-2 protease family protein</fullName>
    </submittedName>
</protein>
<dbReference type="AlphaFoldDB" id="A0A4Y9SQZ5"/>
<keyword evidence="6" id="KW-0479">Metal-binding</keyword>
<evidence type="ECO:0000256" key="4">
    <source>
        <dbReference type="ARBA" id="ARBA00022670"/>
    </source>
</evidence>
<evidence type="ECO:0000256" key="2">
    <source>
        <dbReference type="ARBA" id="ARBA00004141"/>
    </source>
</evidence>
<evidence type="ECO:0000256" key="9">
    <source>
        <dbReference type="ARBA" id="ARBA00022989"/>
    </source>
</evidence>
<dbReference type="GO" id="GO:0008237">
    <property type="term" value="F:metallopeptidase activity"/>
    <property type="evidence" value="ECO:0007669"/>
    <property type="project" value="UniProtKB-KW"/>
</dbReference>
<feature type="transmembrane region" description="Helical" evidence="12">
    <location>
        <begin position="92"/>
        <end position="112"/>
    </location>
</feature>
<keyword evidence="4 14" id="KW-0645">Protease</keyword>
<dbReference type="InterPro" id="IPR008915">
    <property type="entry name" value="Peptidase_M50"/>
</dbReference>
<comment type="cofactor">
    <cofactor evidence="1">
        <name>Zn(2+)</name>
        <dbReference type="ChEBI" id="CHEBI:29105"/>
    </cofactor>
</comment>
<dbReference type="RefSeq" id="WP_135205538.1">
    <property type="nucleotide sequence ID" value="NZ_SPVF01000026.1"/>
</dbReference>
<dbReference type="EMBL" id="SPVF01000026">
    <property type="protein sequence ID" value="TFW29090.1"/>
    <property type="molecule type" value="Genomic_DNA"/>
</dbReference>
<dbReference type="PANTHER" id="PTHR39188">
    <property type="entry name" value="MEMBRANE-ASSOCIATED ZINC METALLOPROTEASE M50B"/>
    <property type="match status" value="1"/>
</dbReference>
<dbReference type="CDD" id="cd06160">
    <property type="entry name" value="S2P-M50_like_2"/>
    <property type="match status" value="1"/>
</dbReference>
<dbReference type="GO" id="GO:0006508">
    <property type="term" value="P:proteolysis"/>
    <property type="evidence" value="ECO:0007669"/>
    <property type="project" value="UniProtKB-KW"/>
</dbReference>
<dbReference type="Pfam" id="PF02163">
    <property type="entry name" value="Peptidase_M50"/>
    <property type="match status" value="1"/>
</dbReference>
<keyword evidence="11 12" id="KW-0472">Membrane</keyword>
<dbReference type="GO" id="GO:0046872">
    <property type="term" value="F:metal ion binding"/>
    <property type="evidence" value="ECO:0007669"/>
    <property type="project" value="UniProtKB-KW"/>
</dbReference>
<feature type="transmembrane region" description="Helical" evidence="12">
    <location>
        <begin position="62"/>
        <end position="80"/>
    </location>
</feature>
<feature type="transmembrane region" description="Helical" evidence="12">
    <location>
        <begin position="29"/>
        <end position="50"/>
    </location>
</feature>
<comment type="subcellular location">
    <subcellularLocation>
        <location evidence="2">Membrane</location>
        <topology evidence="2">Multi-pass membrane protein</topology>
    </subcellularLocation>
</comment>
<dbReference type="Proteomes" id="UP000298438">
    <property type="component" value="Unassembled WGS sequence"/>
</dbReference>
<accession>A0A4Y9SQZ5</accession>
<dbReference type="GO" id="GO:0016020">
    <property type="term" value="C:membrane"/>
    <property type="evidence" value="ECO:0007669"/>
    <property type="project" value="UniProtKB-SubCell"/>
</dbReference>
<organism evidence="14 15">
    <name type="scientific">Zemynaea arenosa</name>
    <dbReference type="NCBI Taxonomy" id="2561931"/>
    <lineage>
        <taxon>Bacteria</taxon>
        <taxon>Pseudomonadati</taxon>
        <taxon>Pseudomonadota</taxon>
        <taxon>Betaproteobacteria</taxon>
        <taxon>Burkholderiales</taxon>
        <taxon>Oxalobacteraceae</taxon>
        <taxon>Telluria group</taxon>
        <taxon>Zemynaea</taxon>
    </lineage>
</organism>
<keyword evidence="8" id="KW-0862">Zinc</keyword>
<dbReference type="PANTHER" id="PTHR39188:SF3">
    <property type="entry name" value="STAGE IV SPORULATION PROTEIN FB"/>
    <property type="match status" value="1"/>
</dbReference>
<evidence type="ECO:0000256" key="5">
    <source>
        <dbReference type="ARBA" id="ARBA00022692"/>
    </source>
</evidence>
<comment type="similarity">
    <text evidence="3">Belongs to the peptidase M50B family.</text>
</comment>
<keyword evidence="15" id="KW-1185">Reference proteome</keyword>
<feature type="transmembrane region" description="Helical" evidence="12">
    <location>
        <begin position="119"/>
        <end position="139"/>
    </location>
</feature>
<proteinExistence type="inferred from homology"/>
<evidence type="ECO:0000256" key="3">
    <source>
        <dbReference type="ARBA" id="ARBA00007931"/>
    </source>
</evidence>
<evidence type="ECO:0000259" key="13">
    <source>
        <dbReference type="Pfam" id="PF02163"/>
    </source>
</evidence>
<evidence type="ECO:0000256" key="1">
    <source>
        <dbReference type="ARBA" id="ARBA00001947"/>
    </source>
</evidence>
<sequence>MFKLLAGLLAAGKLGKVLFSGGTMLLSMFAYALVFGWRYAVGFVLLIFIHECGHFLAARQRGLAVSLPAFIPFVGAWIQLKDQPHDAETEAWVGFAGPLLGSAAALVCYWLARQTGSDLLMALAYAGFMLNLFNLIPISPLDGGRITAVISPKVWLAGVPLLAALFLWRPSPMLILIGLLAWPHLKTALGRGAAVHPPGYFEVPAETRVNYAVMYLGLVGFLALMSYTIHETLGATTGT</sequence>
<name>A0A4Y9SQZ5_9BURK</name>
<feature type="domain" description="Peptidase M50" evidence="13">
    <location>
        <begin position="40"/>
        <end position="112"/>
    </location>
</feature>
<feature type="transmembrane region" description="Helical" evidence="12">
    <location>
        <begin position="209"/>
        <end position="229"/>
    </location>
</feature>
<keyword evidence="9 12" id="KW-1133">Transmembrane helix</keyword>
<evidence type="ECO:0000256" key="10">
    <source>
        <dbReference type="ARBA" id="ARBA00023049"/>
    </source>
</evidence>
<reference evidence="14 15" key="1">
    <citation type="submission" date="2019-03" db="EMBL/GenBank/DDBJ databases">
        <title>Draft Genome Sequence of Massilia arenosa sp. nov., a Novel Massilia Species Isolated from a Sandy-loam Maize Soil.</title>
        <authorList>
            <person name="Raths R."/>
            <person name="Peta V."/>
            <person name="Bucking H."/>
        </authorList>
    </citation>
    <scope>NUCLEOTIDE SEQUENCE [LARGE SCALE GENOMIC DNA]</scope>
    <source>
        <strain evidence="14 15">MC02</strain>
    </source>
</reference>
<evidence type="ECO:0000313" key="14">
    <source>
        <dbReference type="EMBL" id="TFW29090.1"/>
    </source>
</evidence>
<evidence type="ECO:0000256" key="11">
    <source>
        <dbReference type="ARBA" id="ARBA00023136"/>
    </source>
</evidence>
<dbReference type="OrthoDB" id="9781963at2"/>
<evidence type="ECO:0000256" key="8">
    <source>
        <dbReference type="ARBA" id="ARBA00022833"/>
    </source>
</evidence>
<gene>
    <name evidence="14" type="ORF">E4L96_01830</name>
</gene>
<keyword evidence="10" id="KW-0482">Metalloprotease</keyword>
<keyword evidence="5 12" id="KW-0812">Transmembrane</keyword>
<keyword evidence="7" id="KW-0378">Hydrolase</keyword>